<evidence type="ECO:0000313" key="2">
    <source>
        <dbReference type="Proteomes" id="UP001054945"/>
    </source>
</evidence>
<sequence length="119" mass="14223">MPTALQRGQEKDQIRKGTDLCWLQGRKDRFVSGKNIHQVHTTQIQKRWVTRWSFSSETRRPFHCHRCRVSWHRLCAPSIARHIYSRAFSFALDHRNHGVLIQSIIKERILELNEFADFI</sequence>
<dbReference type="Proteomes" id="UP001054945">
    <property type="component" value="Unassembled WGS sequence"/>
</dbReference>
<name>A0AAV4N8H6_CAEEX</name>
<dbReference type="EMBL" id="BPLR01003080">
    <property type="protein sequence ID" value="GIX80983.1"/>
    <property type="molecule type" value="Genomic_DNA"/>
</dbReference>
<evidence type="ECO:0000313" key="1">
    <source>
        <dbReference type="EMBL" id="GIX80983.1"/>
    </source>
</evidence>
<keyword evidence="2" id="KW-1185">Reference proteome</keyword>
<accession>A0AAV4N8H6</accession>
<dbReference type="AlphaFoldDB" id="A0AAV4N8H6"/>
<proteinExistence type="predicted"/>
<comment type="caution">
    <text evidence="1">The sequence shown here is derived from an EMBL/GenBank/DDBJ whole genome shotgun (WGS) entry which is preliminary data.</text>
</comment>
<gene>
    <name evidence="1" type="ORF">CEXT_528681</name>
</gene>
<reference evidence="1 2" key="1">
    <citation type="submission" date="2021-06" db="EMBL/GenBank/DDBJ databases">
        <title>Caerostris extrusa draft genome.</title>
        <authorList>
            <person name="Kono N."/>
            <person name="Arakawa K."/>
        </authorList>
    </citation>
    <scope>NUCLEOTIDE SEQUENCE [LARGE SCALE GENOMIC DNA]</scope>
</reference>
<organism evidence="1 2">
    <name type="scientific">Caerostris extrusa</name>
    <name type="common">Bark spider</name>
    <name type="synonym">Caerostris bankana</name>
    <dbReference type="NCBI Taxonomy" id="172846"/>
    <lineage>
        <taxon>Eukaryota</taxon>
        <taxon>Metazoa</taxon>
        <taxon>Ecdysozoa</taxon>
        <taxon>Arthropoda</taxon>
        <taxon>Chelicerata</taxon>
        <taxon>Arachnida</taxon>
        <taxon>Araneae</taxon>
        <taxon>Araneomorphae</taxon>
        <taxon>Entelegynae</taxon>
        <taxon>Araneoidea</taxon>
        <taxon>Araneidae</taxon>
        <taxon>Caerostris</taxon>
    </lineage>
</organism>
<protein>
    <submittedName>
        <fullName evidence="1">Uncharacterized protein</fullName>
    </submittedName>
</protein>